<protein>
    <submittedName>
        <fullName evidence="1">Uncharacterized protein</fullName>
    </submittedName>
</protein>
<proteinExistence type="predicted"/>
<gene>
    <name evidence="1" type="ORF">EVAR_7849_1</name>
</gene>
<keyword evidence="2" id="KW-1185">Reference proteome</keyword>
<dbReference type="AlphaFoldDB" id="A0A4C1TVZ8"/>
<evidence type="ECO:0000313" key="2">
    <source>
        <dbReference type="Proteomes" id="UP000299102"/>
    </source>
</evidence>
<name>A0A4C1TVZ8_EUMVA</name>
<accession>A0A4C1TVZ8</accession>
<dbReference type="Proteomes" id="UP000299102">
    <property type="component" value="Unassembled WGS sequence"/>
</dbReference>
<dbReference type="PANTHER" id="PTHR39953:SF1">
    <property type="entry name" value="RE54151P"/>
    <property type="match status" value="1"/>
</dbReference>
<dbReference type="OrthoDB" id="261614at2759"/>
<organism evidence="1 2">
    <name type="scientific">Eumeta variegata</name>
    <name type="common">Bagworm moth</name>
    <name type="synonym">Eumeta japonica</name>
    <dbReference type="NCBI Taxonomy" id="151549"/>
    <lineage>
        <taxon>Eukaryota</taxon>
        <taxon>Metazoa</taxon>
        <taxon>Ecdysozoa</taxon>
        <taxon>Arthropoda</taxon>
        <taxon>Hexapoda</taxon>
        <taxon>Insecta</taxon>
        <taxon>Pterygota</taxon>
        <taxon>Neoptera</taxon>
        <taxon>Endopterygota</taxon>
        <taxon>Lepidoptera</taxon>
        <taxon>Glossata</taxon>
        <taxon>Ditrysia</taxon>
        <taxon>Tineoidea</taxon>
        <taxon>Psychidae</taxon>
        <taxon>Oiketicinae</taxon>
        <taxon>Eumeta</taxon>
    </lineage>
</organism>
<comment type="caution">
    <text evidence="1">The sequence shown here is derived from an EMBL/GenBank/DDBJ whole genome shotgun (WGS) entry which is preliminary data.</text>
</comment>
<dbReference type="EMBL" id="BGZK01000091">
    <property type="protein sequence ID" value="GBP17856.1"/>
    <property type="molecule type" value="Genomic_DNA"/>
</dbReference>
<sequence>MPPAASRLIAVRRDSLSDYHEELPLRIAVNADVWRLTCSRTTLRAFSPGHGAKWGDPILAFENTQSCLCHGSAHSGRGAGGGERRYLGGPARYAAQPCVRIVDRRRTLKDGSHVSLPSSRPSYGDDAISYVQLKREGNICTVKCKICPEHKVHAKLYAVTLIVDEEEEKVTSIQCHDCVAARVVQTCHSTTYVGP</sequence>
<evidence type="ECO:0000313" key="1">
    <source>
        <dbReference type="EMBL" id="GBP17856.1"/>
    </source>
</evidence>
<reference evidence="1 2" key="1">
    <citation type="journal article" date="2019" name="Commun. Biol.">
        <title>The bagworm genome reveals a unique fibroin gene that provides high tensile strength.</title>
        <authorList>
            <person name="Kono N."/>
            <person name="Nakamura H."/>
            <person name="Ohtoshi R."/>
            <person name="Tomita M."/>
            <person name="Numata K."/>
            <person name="Arakawa K."/>
        </authorList>
    </citation>
    <scope>NUCLEOTIDE SEQUENCE [LARGE SCALE GENOMIC DNA]</scope>
</reference>
<dbReference type="PANTHER" id="PTHR39953">
    <property type="entry name" value="RE54151P"/>
    <property type="match status" value="1"/>
</dbReference>